<dbReference type="Gene3D" id="1.10.150.320">
    <property type="entry name" value="Photosystem II 12 kDa extrinsic protein"/>
    <property type="match status" value="1"/>
</dbReference>
<evidence type="ECO:0000313" key="2">
    <source>
        <dbReference type="EMBL" id="WOB06752.1"/>
    </source>
</evidence>
<evidence type="ECO:0000313" key="3">
    <source>
        <dbReference type="Proteomes" id="UP001303946"/>
    </source>
</evidence>
<protein>
    <submittedName>
        <fullName evidence="2">DUF655 domain-containing protein</fullName>
    </submittedName>
</protein>
<feature type="signal peptide" evidence="1">
    <location>
        <begin position="1"/>
        <end position="20"/>
    </location>
</feature>
<dbReference type="RefSeq" id="WP_316699382.1">
    <property type="nucleotide sequence ID" value="NZ_CP136336.1"/>
</dbReference>
<proteinExistence type="predicted"/>
<dbReference type="SUPFAM" id="SSF160975">
    <property type="entry name" value="AF1531-like"/>
    <property type="match status" value="1"/>
</dbReference>
<reference evidence="2 3" key="1">
    <citation type="submission" date="2023-10" db="EMBL/GenBank/DDBJ databases">
        <title>Bacteria for the degradation of biodegradable plastic PBAT(Polybutylene adipate terephthalate).</title>
        <authorList>
            <person name="Weon H.-Y."/>
            <person name="Yeon J."/>
        </authorList>
    </citation>
    <scope>NUCLEOTIDE SEQUENCE [LARGE SCALE GENOMIC DNA]</scope>
    <source>
        <strain evidence="2 3">SBD 7-3</strain>
    </source>
</reference>
<dbReference type="EMBL" id="CP136336">
    <property type="protein sequence ID" value="WOB06752.1"/>
    <property type="molecule type" value="Genomic_DNA"/>
</dbReference>
<feature type="chain" id="PRO_5046409223" evidence="1">
    <location>
        <begin position="21"/>
        <end position="103"/>
    </location>
</feature>
<dbReference type="Pfam" id="PF12836">
    <property type="entry name" value="HHH_3"/>
    <property type="match status" value="1"/>
</dbReference>
<accession>A0ABZ0CP55</accession>
<keyword evidence="1" id="KW-0732">Signal</keyword>
<keyword evidence="3" id="KW-1185">Reference proteome</keyword>
<sequence length="103" mass="10747">MFKKLICTLAMLFAAATAFAAVDVNKADQAALESVKGIGTKVSVRILDERKKGQFKDWADLMARVKGIKSGAATRLSKEGLTVNGAAYAAAAAEAKSPAKSSK</sequence>
<organism evidence="2 3">
    <name type="scientific">Piscinibacter gummiphilus</name>
    <dbReference type="NCBI Taxonomy" id="946333"/>
    <lineage>
        <taxon>Bacteria</taxon>
        <taxon>Pseudomonadati</taxon>
        <taxon>Pseudomonadota</taxon>
        <taxon>Betaproteobacteria</taxon>
        <taxon>Burkholderiales</taxon>
        <taxon>Sphaerotilaceae</taxon>
        <taxon>Piscinibacter</taxon>
    </lineage>
</organism>
<gene>
    <name evidence="2" type="ORF">RXV79_17705</name>
</gene>
<name>A0ABZ0CP55_9BURK</name>
<evidence type="ECO:0000256" key="1">
    <source>
        <dbReference type="SAM" id="SignalP"/>
    </source>
</evidence>
<dbReference type="Proteomes" id="UP001303946">
    <property type="component" value="Chromosome"/>
</dbReference>